<dbReference type="PANTHER" id="PTHR43272">
    <property type="entry name" value="LONG-CHAIN-FATTY-ACID--COA LIGASE"/>
    <property type="match status" value="1"/>
</dbReference>
<dbReference type="AlphaFoldDB" id="A0A8B7UR54"/>
<dbReference type="InterPro" id="IPR000873">
    <property type="entry name" value="AMP-dep_synth/lig_dom"/>
</dbReference>
<dbReference type="KEGG" id="ccan:109688225"/>
<dbReference type="Gene3D" id="3.40.50.12780">
    <property type="entry name" value="N-terminal domain of ligase-like"/>
    <property type="match status" value="1"/>
</dbReference>
<name>A0A8B7UR54_CASCN</name>
<feature type="domain" description="AMP-dependent synthetase/ligase" evidence="8">
    <location>
        <begin position="145"/>
        <end position="574"/>
    </location>
</feature>
<comment type="catalytic activity">
    <reaction evidence="6">
        <text>a long-chain fatty acid + ATP + CoA = a long-chain fatty acyl-CoA + AMP + diphosphate</text>
        <dbReference type="Rhea" id="RHEA:15421"/>
        <dbReference type="ChEBI" id="CHEBI:30616"/>
        <dbReference type="ChEBI" id="CHEBI:33019"/>
        <dbReference type="ChEBI" id="CHEBI:57287"/>
        <dbReference type="ChEBI" id="CHEBI:57560"/>
        <dbReference type="ChEBI" id="CHEBI:83139"/>
        <dbReference type="ChEBI" id="CHEBI:456215"/>
        <dbReference type="EC" id="6.2.1.3"/>
    </reaction>
    <physiologicalReaction direction="left-to-right" evidence="6">
        <dbReference type="Rhea" id="RHEA:15422"/>
    </physiologicalReaction>
</comment>
<dbReference type="RefSeq" id="XP_020022126.1">
    <property type="nucleotide sequence ID" value="XM_020166537.1"/>
</dbReference>
<evidence type="ECO:0000256" key="5">
    <source>
        <dbReference type="ARBA" id="ARBA00022840"/>
    </source>
</evidence>
<dbReference type="GO" id="GO:0016020">
    <property type="term" value="C:membrane"/>
    <property type="evidence" value="ECO:0007669"/>
    <property type="project" value="TreeGrafter"/>
</dbReference>
<dbReference type="Pfam" id="PF23562">
    <property type="entry name" value="AMP-binding_C_3"/>
    <property type="match status" value="1"/>
</dbReference>
<evidence type="ECO:0000256" key="3">
    <source>
        <dbReference type="ARBA" id="ARBA00022741"/>
    </source>
</evidence>
<gene>
    <name evidence="9" type="primary">LOC109688225</name>
</gene>
<dbReference type="GO" id="GO:0005524">
    <property type="term" value="F:ATP binding"/>
    <property type="evidence" value="ECO:0007669"/>
    <property type="project" value="UniProtKB-KW"/>
</dbReference>
<evidence type="ECO:0000256" key="6">
    <source>
        <dbReference type="ARBA" id="ARBA00024484"/>
    </source>
</evidence>
<dbReference type="GO" id="GO:0005783">
    <property type="term" value="C:endoplasmic reticulum"/>
    <property type="evidence" value="ECO:0007669"/>
    <property type="project" value="TreeGrafter"/>
</dbReference>
<evidence type="ECO:0000256" key="4">
    <source>
        <dbReference type="ARBA" id="ARBA00022832"/>
    </source>
</evidence>
<accession>A0A8B7UR54</accession>
<keyword evidence="3" id="KW-0547">Nucleotide-binding</keyword>
<protein>
    <recommendedName>
        <fullName evidence="7">long-chain-fatty-acid--CoA ligase</fullName>
        <ecNumber evidence="7">6.2.1.3</ecNumber>
    </recommendedName>
</protein>
<evidence type="ECO:0000259" key="8">
    <source>
        <dbReference type="Pfam" id="PF00501"/>
    </source>
</evidence>
<proteinExistence type="predicted"/>
<keyword evidence="4" id="KW-0443">Lipid metabolism</keyword>
<reference evidence="9" key="1">
    <citation type="submission" date="2025-08" db="UniProtKB">
        <authorList>
            <consortium name="RefSeq"/>
        </authorList>
    </citation>
    <scope>IDENTIFICATION</scope>
    <source>
        <tissue evidence="9">Leukocyte</tissue>
    </source>
</reference>
<evidence type="ECO:0000256" key="2">
    <source>
        <dbReference type="ARBA" id="ARBA00022598"/>
    </source>
</evidence>
<keyword evidence="1" id="KW-0963">Cytoplasm</keyword>
<evidence type="ECO:0000256" key="7">
    <source>
        <dbReference type="ARBA" id="ARBA00026121"/>
    </source>
</evidence>
<keyword evidence="2" id="KW-0436">Ligase</keyword>
<dbReference type="OrthoDB" id="10253869at2759"/>
<dbReference type="InterPro" id="IPR042099">
    <property type="entry name" value="ANL_N_sf"/>
</dbReference>
<keyword evidence="5" id="KW-0067">ATP-binding</keyword>
<keyword evidence="4" id="KW-0276">Fatty acid metabolism</keyword>
<dbReference type="Pfam" id="PF00501">
    <property type="entry name" value="AMP-binding"/>
    <property type="match status" value="1"/>
</dbReference>
<dbReference type="PANTHER" id="PTHR43272:SF101">
    <property type="entry name" value="ACYL-COA SYNTHETASE BUBBLEGUM FAMILY MEMBER 2-RELATED"/>
    <property type="match status" value="1"/>
</dbReference>
<evidence type="ECO:0000256" key="1">
    <source>
        <dbReference type="ARBA" id="ARBA00022490"/>
    </source>
</evidence>
<organism evidence="9">
    <name type="scientific">Castor canadensis</name>
    <name type="common">American beaver</name>
    <dbReference type="NCBI Taxonomy" id="51338"/>
    <lineage>
        <taxon>Eukaryota</taxon>
        <taxon>Metazoa</taxon>
        <taxon>Chordata</taxon>
        <taxon>Craniata</taxon>
        <taxon>Vertebrata</taxon>
        <taxon>Euteleostomi</taxon>
        <taxon>Mammalia</taxon>
        <taxon>Eutheria</taxon>
        <taxon>Euarchontoglires</taxon>
        <taxon>Glires</taxon>
        <taxon>Rodentia</taxon>
        <taxon>Castorimorpha</taxon>
        <taxon>Castoridae</taxon>
        <taxon>Castor</taxon>
    </lineage>
</organism>
<dbReference type="GO" id="GO:0004467">
    <property type="term" value="F:long-chain fatty acid-CoA ligase activity"/>
    <property type="evidence" value="ECO:0007669"/>
    <property type="project" value="UniProtKB-EC"/>
</dbReference>
<sequence length="770" mass="86405">MARWSSRGYPDGATQHGALLGWVLNECESRQAPAIVETPFLATLCLAGHPVSPAGHFHALCIMHDPTKLNIPRGSIQGGVRSLDPMAWNRVQKASKAGTHYTERRTKGRGYWTTKRDGEVQLRLEQDSLENEAPLTIHDVILSTATRFGNYLALCSKYKDAWYVLNYIEYYEECRCAAKAFLKLGLEHFHGVGIMGSNSAEWVISSIGAMMAGGISVGMAPSHSAKACQAVAEKAEIDIFVVDSDKQLQKVIQMQDHLKHLKAIVQYKELLQTSQQQNLYSWKGFLDLAIGVSDEKLDQVIDAQKPNQCCTLVYSLGVTGPPRVMMLSHDNITWTAAAVVQSLPYKCPPEGQEVLVSYLPLSHIGAQIFEMWVAILVAGTLYFGPPETGKMTELPRPPGTGFLIELMREVQPTTFYGIPWMWYWMLDMVKTSQLESTRLRRRIDDWAMKMGLDTNQKRMFGRAHPPLFFGLAKKLVFNRTRKSLGLNNCQQFFNLGLGLPKATLDFFLSLNIPICELYGLSECTGVHTVSSNRSFRLLSCGKELPNTHTKVEEENEDSIGNIYIWGRNIFMGYLSDHEDTRKMIDNQGWMHTGDLGFLDTDNFLYIMGSLKDMITLSSGEVINPTPIEERVKMHIPLVHYAVVVGQDSPYLCALLTMKCQVNWETGEPRGVLTSEAVAFCRSINSQSTWLTDVLNNQDPIINEFIEEGMKAVNEEAPSEGAKIVKWFILDTDFSVGSGELGVTTNLKRAIVTKMYQEEIQAFYTEKQQSQ</sequence>
<dbReference type="SUPFAM" id="SSF56801">
    <property type="entry name" value="Acetyl-CoA synthetase-like"/>
    <property type="match status" value="1"/>
</dbReference>
<dbReference type="EC" id="6.2.1.3" evidence="7"/>
<evidence type="ECO:0000313" key="9">
    <source>
        <dbReference type="RefSeq" id="XP_020022126.1"/>
    </source>
</evidence>